<accession>A0A9D1UKC5</accession>
<gene>
    <name evidence="6" type="ORF">H9870_02830</name>
</gene>
<evidence type="ECO:0000256" key="4">
    <source>
        <dbReference type="SAM" id="Phobius"/>
    </source>
</evidence>
<keyword evidence="4" id="KW-0472">Membrane</keyword>
<dbReference type="Gene3D" id="3.30.565.10">
    <property type="entry name" value="Histidine kinase-like ATPase, C-terminal domain"/>
    <property type="match status" value="1"/>
</dbReference>
<dbReference type="CDD" id="cd16917">
    <property type="entry name" value="HATPase_UhpB-NarQ-NarX-like"/>
    <property type="match status" value="1"/>
</dbReference>
<dbReference type="AlphaFoldDB" id="A0A9D1UKC5"/>
<sequence length="398" mass="43322">MTTPLLHAVTRPRRTWRGLGGGAKLAVYSRWSMHLLLVMCGVGVVVLTLIAPFGKDGLGVTGIQALLITVPTLTLTALGMWITELRPEFNTVARREHGRLLPIAAVLSAAIWGTGIAFYALGHGQTALTGVFLLFTAISLPPLCVLPWLPGRWSITLFLALITTVVIWAEVQWWPMFWSTMLLSTSTLSAWTVNLTKELERARLTESALQVSEERLRFAQELHDTLGQRLAAVSIKAELARALAARGDDRVDEELAELQSLVRASTTEMREVIEGYRNVTLSSEVKGASELLHSAGVRFTVEGERDALAPALREPAAWLVREGTTNAVRHSAASWVTLTFTDRSVTMLNDGVDPGTGGIDKLSGLAGIRHRAEPLGATLVAERDGNLFRVTLSLPEKP</sequence>
<evidence type="ECO:0000259" key="5">
    <source>
        <dbReference type="Pfam" id="PF07730"/>
    </source>
</evidence>
<feature type="transmembrane region" description="Helical" evidence="4">
    <location>
        <begin position="127"/>
        <end position="146"/>
    </location>
</feature>
<dbReference type="Gene3D" id="1.20.5.1930">
    <property type="match status" value="1"/>
</dbReference>
<feature type="transmembrane region" description="Helical" evidence="4">
    <location>
        <begin position="103"/>
        <end position="121"/>
    </location>
</feature>
<dbReference type="InterPro" id="IPR011712">
    <property type="entry name" value="Sig_transdc_His_kin_sub3_dim/P"/>
</dbReference>
<proteinExistence type="predicted"/>
<keyword evidence="4" id="KW-1133">Transmembrane helix</keyword>
<reference evidence="6" key="2">
    <citation type="submission" date="2021-04" db="EMBL/GenBank/DDBJ databases">
        <authorList>
            <person name="Gilroy R."/>
        </authorList>
    </citation>
    <scope>NUCLEOTIDE SEQUENCE</scope>
    <source>
        <strain evidence="6">CHK32-1732</strain>
    </source>
</reference>
<reference evidence="6" key="1">
    <citation type="journal article" date="2021" name="PeerJ">
        <title>Extensive microbial diversity within the chicken gut microbiome revealed by metagenomics and culture.</title>
        <authorList>
            <person name="Gilroy R."/>
            <person name="Ravi A."/>
            <person name="Getino M."/>
            <person name="Pursley I."/>
            <person name="Horton D.L."/>
            <person name="Alikhan N.F."/>
            <person name="Baker D."/>
            <person name="Gharbi K."/>
            <person name="Hall N."/>
            <person name="Watson M."/>
            <person name="Adriaenssens E.M."/>
            <person name="Foster-Nyarko E."/>
            <person name="Jarju S."/>
            <person name="Secka A."/>
            <person name="Antonio M."/>
            <person name="Oren A."/>
            <person name="Chaudhuri R.R."/>
            <person name="La Ragione R."/>
            <person name="Hildebrand F."/>
            <person name="Pallen M.J."/>
        </authorList>
    </citation>
    <scope>NUCLEOTIDE SEQUENCE</scope>
    <source>
        <strain evidence="6">CHK32-1732</strain>
    </source>
</reference>
<dbReference type="PANTHER" id="PTHR24421">
    <property type="entry name" value="NITRATE/NITRITE SENSOR PROTEIN NARX-RELATED"/>
    <property type="match status" value="1"/>
</dbReference>
<organism evidence="6 7">
    <name type="scientific">Candidatus Corynebacterium avicola</name>
    <dbReference type="NCBI Taxonomy" id="2838527"/>
    <lineage>
        <taxon>Bacteria</taxon>
        <taxon>Bacillati</taxon>
        <taxon>Actinomycetota</taxon>
        <taxon>Actinomycetes</taxon>
        <taxon>Mycobacteriales</taxon>
        <taxon>Corynebacteriaceae</taxon>
        <taxon>Corynebacterium</taxon>
    </lineage>
</organism>
<keyword evidence="3" id="KW-0902">Two-component regulatory system</keyword>
<name>A0A9D1UKC5_9CORY</name>
<dbReference type="GO" id="GO:0016020">
    <property type="term" value="C:membrane"/>
    <property type="evidence" value="ECO:0007669"/>
    <property type="project" value="InterPro"/>
</dbReference>
<dbReference type="GO" id="GO:0000155">
    <property type="term" value="F:phosphorelay sensor kinase activity"/>
    <property type="evidence" value="ECO:0007669"/>
    <property type="project" value="InterPro"/>
</dbReference>
<feature type="transmembrane region" description="Helical" evidence="4">
    <location>
        <begin position="60"/>
        <end position="82"/>
    </location>
</feature>
<dbReference type="PANTHER" id="PTHR24421:SF63">
    <property type="entry name" value="SENSOR HISTIDINE KINASE DESK"/>
    <property type="match status" value="1"/>
</dbReference>
<feature type="transmembrane region" description="Helical" evidence="4">
    <location>
        <begin position="153"/>
        <end position="171"/>
    </location>
</feature>
<keyword evidence="2 6" id="KW-0418">Kinase</keyword>
<evidence type="ECO:0000313" key="7">
    <source>
        <dbReference type="Proteomes" id="UP000824190"/>
    </source>
</evidence>
<feature type="domain" description="Signal transduction histidine kinase subgroup 3 dimerisation and phosphoacceptor" evidence="5">
    <location>
        <begin position="214"/>
        <end position="280"/>
    </location>
</feature>
<protein>
    <submittedName>
        <fullName evidence="6">Sensor histidine kinase</fullName>
    </submittedName>
</protein>
<keyword evidence="1" id="KW-0808">Transferase</keyword>
<evidence type="ECO:0000256" key="2">
    <source>
        <dbReference type="ARBA" id="ARBA00022777"/>
    </source>
</evidence>
<evidence type="ECO:0000256" key="1">
    <source>
        <dbReference type="ARBA" id="ARBA00022679"/>
    </source>
</evidence>
<dbReference type="InterPro" id="IPR036890">
    <property type="entry name" value="HATPase_C_sf"/>
</dbReference>
<evidence type="ECO:0000256" key="3">
    <source>
        <dbReference type="ARBA" id="ARBA00023012"/>
    </source>
</evidence>
<dbReference type="GO" id="GO:0046983">
    <property type="term" value="F:protein dimerization activity"/>
    <property type="evidence" value="ECO:0007669"/>
    <property type="project" value="InterPro"/>
</dbReference>
<dbReference type="EMBL" id="DXGC01000025">
    <property type="protein sequence ID" value="HIW90583.1"/>
    <property type="molecule type" value="Genomic_DNA"/>
</dbReference>
<comment type="caution">
    <text evidence="6">The sequence shown here is derived from an EMBL/GenBank/DDBJ whole genome shotgun (WGS) entry which is preliminary data.</text>
</comment>
<dbReference type="InterPro" id="IPR050482">
    <property type="entry name" value="Sensor_HK_TwoCompSys"/>
</dbReference>
<dbReference type="Pfam" id="PF07730">
    <property type="entry name" value="HisKA_3"/>
    <property type="match status" value="1"/>
</dbReference>
<feature type="transmembrane region" description="Helical" evidence="4">
    <location>
        <begin position="34"/>
        <end position="54"/>
    </location>
</feature>
<evidence type="ECO:0000313" key="6">
    <source>
        <dbReference type="EMBL" id="HIW90583.1"/>
    </source>
</evidence>
<dbReference type="Proteomes" id="UP000824190">
    <property type="component" value="Unassembled WGS sequence"/>
</dbReference>
<keyword evidence="4" id="KW-0812">Transmembrane</keyword>